<dbReference type="Pfam" id="PF25542">
    <property type="entry name" value="zf-CCCH_12"/>
    <property type="match status" value="1"/>
</dbReference>
<evidence type="ECO:0000256" key="2">
    <source>
        <dbReference type="SAM" id="MobiDB-lite"/>
    </source>
</evidence>
<comment type="caution">
    <text evidence="4">The sequence shown here is derived from an EMBL/GenBank/DDBJ whole genome shotgun (WGS) entry which is preliminary data.</text>
</comment>
<evidence type="ECO:0000313" key="4">
    <source>
        <dbReference type="EMBL" id="KAK7607371.1"/>
    </source>
</evidence>
<accession>A0ABR1MWP9</accession>
<dbReference type="InterPro" id="IPR000571">
    <property type="entry name" value="Znf_CCCH"/>
</dbReference>
<evidence type="ECO:0000313" key="5">
    <source>
        <dbReference type="Proteomes" id="UP001367316"/>
    </source>
</evidence>
<feature type="domain" description="C3H1-type" evidence="3">
    <location>
        <begin position="430"/>
        <end position="457"/>
    </location>
</feature>
<evidence type="ECO:0000259" key="3">
    <source>
        <dbReference type="PROSITE" id="PS50103"/>
    </source>
</evidence>
<dbReference type="Pfam" id="PF25543">
    <property type="entry name" value="zf-CCCH_tandem"/>
    <property type="match status" value="1"/>
</dbReference>
<keyword evidence="1" id="KW-0863">Zinc-finger</keyword>
<reference evidence="4 5" key="1">
    <citation type="submission" date="2024-04" db="EMBL/GenBank/DDBJ databases">
        <title>Phyllosticta paracitricarpa is synonymous to the EU quarantine fungus P. citricarpa based on phylogenomic analyses.</title>
        <authorList>
            <consortium name="Lawrence Berkeley National Laboratory"/>
            <person name="Van ingen-buijs V.A."/>
            <person name="Van westerhoven A.C."/>
            <person name="Haridas S."/>
            <person name="Skiadas P."/>
            <person name="Martin F."/>
            <person name="Groenewald J.Z."/>
            <person name="Crous P.W."/>
            <person name="Seidl M.F."/>
        </authorList>
    </citation>
    <scope>NUCLEOTIDE SEQUENCE [LARGE SCALE GENOMIC DNA]</scope>
    <source>
        <strain evidence="4 5">CBS 141358</strain>
    </source>
</reference>
<dbReference type="Proteomes" id="UP001367316">
    <property type="component" value="Unassembled WGS sequence"/>
</dbReference>
<gene>
    <name evidence="4" type="ORF">JOL62DRAFT_584622</name>
</gene>
<sequence length="534" mass="59444">MLTTIRVEIARRRGTSIQCSCPLPVAQHDGQLERSGSNKKPRPSDHPHTFIPSIAGDGSGETASGHLWKRHLEIKRVDQARNDLVEELLHRYDSLNDVFKQECEDHERERESNRRCQRKLKELGGLVQRYEGDLDLESYVLVLIDGDGLIFNNNLLLDGAPGGQRAAGLLEQYVYEYVRAEHPEIPTTVKISARVYANVKGLSETCRRASITSKTSDLHEFVVGFSQGKFLMDFVDVGAGKDRADQKVVEQLKLNLRNRHCRQILLGGSHDNGYTRILGEVVNYEQAVQKITLIEGVPFAREYGALPFRVHKFGDLFRPQKISLYDQGFPAPFPPPGLSPFQNRMQSPISTSSIVAPTDNSNMSPASAVASPTGTGTGWANVVAKAARLPAPMPQTPPMRDTSGIPRNRKGQRIDPPTSNPGIDEVTRVKRMKMCNVHFLRNECPYGKACTHVHEYKPTKAELDTLKLVARSQPCIHGTGCNDAKCIYGHRCPHPKAGKGGGSGSKNCHFFDDCKFPVEMHNMDLNVVQFHLVR</sequence>
<dbReference type="PANTHER" id="PTHR37543">
    <property type="entry name" value="CCCH ZINC FINGER DNA BINDING PROTEIN (AFU_ORTHOLOGUE AFUA_5G12760)"/>
    <property type="match status" value="1"/>
</dbReference>
<dbReference type="Pfam" id="PF25540">
    <property type="entry name" value="DUF7923"/>
    <property type="match status" value="1"/>
</dbReference>
<feature type="zinc finger region" description="C3H1-type" evidence="1">
    <location>
        <begin position="430"/>
        <end position="457"/>
    </location>
</feature>
<keyword evidence="1" id="KW-0479">Metal-binding</keyword>
<feature type="region of interest" description="Disordered" evidence="2">
    <location>
        <begin position="27"/>
        <end position="58"/>
    </location>
</feature>
<dbReference type="InterPro" id="IPR057654">
    <property type="entry name" value="Znf-CCCH_tandem"/>
</dbReference>
<dbReference type="PROSITE" id="PS50103">
    <property type="entry name" value="ZF_C3H1"/>
    <property type="match status" value="1"/>
</dbReference>
<organism evidence="4 5">
    <name type="scientific">Phyllosticta paracitricarpa</name>
    <dbReference type="NCBI Taxonomy" id="2016321"/>
    <lineage>
        <taxon>Eukaryota</taxon>
        <taxon>Fungi</taxon>
        <taxon>Dikarya</taxon>
        <taxon>Ascomycota</taxon>
        <taxon>Pezizomycotina</taxon>
        <taxon>Dothideomycetes</taxon>
        <taxon>Dothideomycetes incertae sedis</taxon>
        <taxon>Botryosphaeriales</taxon>
        <taxon>Phyllostictaceae</taxon>
        <taxon>Phyllosticta</taxon>
    </lineage>
</organism>
<feature type="region of interest" description="Disordered" evidence="2">
    <location>
        <begin position="390"/>
        <end position="424"/>
    </location>
</feature>
<dbReference type="InterPro" id="IPR057683">
    <property type="entry name" value="DUF7923"/>
</dbReference>
<proteinExistence type="predicted"/>
<evidence type="ECO:0000256" key="1">
    <source>
        <dbReference type="PROSITE-ProRule" id="PRU00723"/>
    </source>
</evidence>
<protein>
    <recommendedName>
        <fullName evidence="3">C3H1-type domain-containing protein</fullName>
    </recommendedName>
</protein>
<name>A0ABR1MWP9_9PEZI</name>
<dbReference type="EMBL" id="JBBPBF010000037">
    <property type="protein sequence ID" value="KAK7607371.1"/>
    <property type="molecule type" value="Genomic_DNA"/>
</dbReference>
<keyword evidence="5" id="KW-1185">Reference proteome</keyword>
<dbReference type="PANTHER" id="PTHR37543:SF1">
    <property type="entry name" value="CCCH ZINC FINGER DNA BINDING PROTEIN (AFU_ORTHOLOGUE AFUA_5G12760)"/>
    <property type="match status" value="1"/>
</dbReference>
<keyword evidence="1" id="KW-0862">Zinc</keyword>